<name>A0ABQ5DKQ4_9ASTR</name>
<feature type="signal peptide" evidence="1">
    <location>
        <begin position="1"/>
        <end position="25"/>
    </location>
</feature>
<accession>A0ABQ5DKQ4</accession>
<sequence length="150" mass="16650">MICGEMMAHRLIVCWIVIFFQVEDWREFLTLDVTIGLLAVGNKHYVLGYGVRVESCLSPLLSSEERGLKRHFNRLLLSLWCEHTVATASAQNDNGSLEAESIMKRSFDAITMLGCEALAMKQIGVDEVVSEEILCRGSGSLALPVSKSFP</sequence>
<reference evidence="2" key="2">
    <citation type="submission" date="2022-01" db="EMBL/GenBank/DDBJ databases">
        <authorList>
            <person name="Yamashiro T."/>
            <person name="Shiraishi A."/>
            <person name="Satake H."/>
            <person name="Nakayama K."/>
        </authorList>
    </citation>
    <scope>NUCLEOTIDE SEQUENCE</scope>
</reference>
<reference evidence="2" key="1">
    <citation type="journal article" date="2022" name="Int. J. Mol. Sci.">
        <title>Draft Genome of Tanacetum Coccineum: Genomic Comparison of Closely Related Tanacetum-Family Plants.</title>
        <authorList>
            <person name="Yamashiro T."/>
            <person name="Shiraishi A."/>
            <person name="Nakayama K."/>
            <person name="Satake H."/>
        </authorList>
    </citation>
    <scope>NUCLEOTIDE SEQUENCE</scope>
</reference>
<protein>
    <submittedName>
        <fullName evidence="2">Uncharacterized protein</fullName>
    </submittedName>
</protein>
<dbReference type="EMBL" id="BQNB010015219">
    <property type="protein sequence ID" value="GJT37374.1"/>
    <property type="molecule type" value="Genomic_DNA"/>
</dbReference>
<evidence type="ECO:0000256" key="1">
    <source>
        <dbReference type="SAM" id="SignalP"/>
    </source>
</evidence>
<dbReference type="Proteomes" id="UP001151760">
    <property type="component" value="Unassembled WGS sequence"/>
</dbReference>
<organism evidence="2 3">
    <name type="scientific">Tanacetum coccineum</name>
    <dbReference type="NCBI Taxonomy" id="301880"/>
    <lineage>
        <taxon>Eukaryota</taxon>
        <taxon>Viridiplantae</taxon>
        <taxon>Streptophyta</taxon>
        <taxon>Embryophyta</taxon>
        <taxon>Tracheophyta</taxon>
        <taxon>Spermatophyta</taxon>
        <taxon>Magnoliopsida</taxon>
        <taxon>eudicotyledons</taxon>
        <taxon>Gunneridae</taxon>
        <taxon>Pentapetalae</taxon>
        <taxon>asterids</taxon>
        <taxon>campanulids</taxon>
        <taxon>Asterales</taxon>
        <taxon>Asteraceae</taxon>
        <taxon>Asteroideae</taxon>
        <taxon>Anthemideae</taxon>
        <taxon>Anthemidinae</taxon>
        <taxon>Tanacetum</taxon>
    </lineage>
</organism>
<evidence type="ECO:0000313" key="2">
    <source>
        <dbReference type="EMBL" id="GJT37374.1"/>
    </source>
</evidence>
<proteinExistence type="predicted"/>
<feature type="chain" id="PRO_5045594705" evidence="1">
    <location>
        <begin position="26"/>
        <end position="150"/>
    </location>
</feature>
<keyword evidence="3" id="KW-1185">Reference proteome</keyword>
<keyword evidence="1" id="KW-0732">Signal</keyword>
<evidence type="ECO:0000313" key="3">
    <source>
        <dbReference type="Proteomes" id="UP001151760"/>
    </source>
</evidence>
<comment type="caution">
    <text evidence="2">The sequence shown here is derived from an EMBL/GenBank/DDBJ whole genome shotgun (WGS) entry which is preliminary data.</text>
</comment>
<gene>
    <name evidence="2" type="ORF">Tco_0937239</name>
</gene>